<evidence type="ECO:0000313" key="3">
    <source>
        <dbReference type="Proteomes" id="UP000613740"/>
    </source>
</evidence>
<organism evidence="2 3">
    <name type="scientific">Chlamydomonas schloesseri</name>
    <dbReference type="NCBI Taxonomy" id="2026947"/>
    <lineage>
        <taxon>Eukaryota</taxon>
        <taxon>Viridiplantae</taxon>
        <taxon>Chlorophyta</taxon>
        <taxon>core chlorophytes</taxon>
        <taxon>Chlorophyceae</taxon>
        <taxon>CS clade</taxon>
        <taxon>Chlamydomonadales</taxon>
        <taxon>Chlamydomonadaceae</taxon>
        <taxon>Chlamydomonas</taxon>
    </lineage>
</organism>
<name>A0A836B5M4_9CHLO</name>
<feature type="compositionally biased region" description="Polar residues" evidence="1">
    <location>
        <begin position="413"/>
        <end position="422"/>
    </location>
</feature>
<keyword evidence="3" id="KW-1185">Reference proteome</keyword>
<feature type="region of interest" description="Disordered" evidence="1">
    <location>
        <begin position="78"/>
        <end position="119"/>
    </location>
</feature>
<comment type="caution">
    <text evidence="2">The sequence shown here is derived from an EMBL/GenBank/DDBJ whole genome shotgun (WGS) entry which is preliminary data.</text>
</comment>
<feature type="compositionally biased region" description="Low complexity" evidence="1">
    <location>
        <begin position="472"/>
        <end position="483"/>
    </location>
</feature>
<evidence type="ECO:0000256" key="1">
    <source>
        <dbReference type="SAM" id="MobiDB-lite"/>
    </source>
</evidence>
<feature type="compositionally biased region" description="Low complexity" evidence="1">
    <location>
        <begin position="515"/>
        <end position="530"/>
    </location>
</feature>
<protein>
    <submittedName>
        <fullName evidence="2">Uncharacterized protein</fullName>
    </submittedName>
</protein>
<evidence type="ECO:0000313" key="2">
    <source>
        <dbReference type="EMBL" id="KAG2448282.1"/>
    </source>
</evidence>
<dbReference type="OrthoDB" id="547155at2759"/>
<dbReference type="EMBL" id="JAEHOD010000018">
    <property type="protein sequence ID" value="KAG2448282.1"/>
    <property type="molecule type" value="Genomic_DNA"/>
</dbReference>
<proteinExistence type="predicted"/>
<feature type="compositionally biased region" description="Basic and acidic residues" evidence="1">
    <location>
        <begin position="534"/>
        <end position="543"/>
    </location>
</feature>
<sequence length="549" mass="55274">MPTSSLHDVVLTRAVSPGDAFAIDTTLRDSSGTVLVSFDTTTLRVDPSSFNGSVASAELSFYVPPGTAPQSAAVQVVRDNSPPLPPLPPAPPSPSPPRPPSPAPPSPPPPSPAPPKSQFCFPASSPLPAAFILDSWAVLAMPYNTTASANLSTTVDPAAAGVAGGCAYLLRPTTPAGLTVSRYTLVFSSPDDASAQLLAWSPTAGATLLSPGAVVTLALPTAAATSTTSTPASNGGLAALLSGDGSRRPLRVEAFASFDACDPALAPNTVPIHLTPAALNISGTSGLMSTCHAMPNVVLSSEQTPEQQAGWPAGLLLDFSFGWDVAALPPVFGTDGFIAELPSYAFAAGRALPAGWYNVTIGGAGASASTPKLRVTLQPSAGTVTTARHRRSLLQGGTATDTVSAAVARASQPRASFSSTEPGTAKPGATFPSAPGASEPCASFSYTPDASQPRASFSGAPCPSQPSAFASCAPKPCAGAAKPAEPPSEPFAPQSAAPQPQPAQQPSHRTRPTHAPATQPSAARPSAPASCHDGPQHPERRECCASSPS</sequence>
<accession>A0A836B5M4</accession>
<feature type="compositionally biased region" description="Low complexity" evidence="1">
    <location>
        <begin position="491"/>
        <end position="507"/>
    </location>
</feature>
<feature type="compositionally biased region" description="Polar residues" evidence="1">
    <location>
        <begin position="444"/>
        <end position="455"/>
    </location>
</feature>
<gene>
    <name evidence="2" type="ORF">HYH02_006866</name>
</gene>
<feature type="region of interest" description="Disordered" evidence="1">
    <location>
        <begin position="409"/>
        <end position="549"/>
    </location>
</feature>
<dbReference type="Proteomes" id="UP000613740">
    <property type="component" value="Unassembled WGS sequence"/>
</dbReference>
<dbReference type="AlphaFoldDB" id="A0A836B5M4"/>
<feature type="compositionally biased region" description="Pro residues" evidence="1">
    <location>
        <begin position="82"/>
        <end position="115"/>
    </location>
</feature>
<reference evidence="2" key="1">
    <citation type="journal article" date="2020" name="bioRxiv">
        <title>Comparative genomics of Chlamydomonas.</title>
        <authorList>
            <person name="Craig R.J."/>
            <person name="Hasan A.R."/>
            <person name="Ness R.W."/>
            <person name="Keightley P.D."/>
        </authorList>
    </citation>
    <scope>NUCLEOTIDE SEQUENCE</scope>
    <source>
        <strain evidence="2">CCAP 11/173</strain>
    </source>
</reference>